<comment type="caution">
    <text evidence="7">The sequence shown here is derived from an EMBL/GenBank/DDBJ whole genome shotgun (WGS) entry which is preliminary data.</text>
</comment>
<dbReference type="GO" id="GO:0009378">
    <property type="term" value="F:four-way junction helicase activity"/>
    <property type="evidence" value="ECO:0007669"/>
    <property type="project" value="TreeGrafter"/>
</dbReference>
<dbReference type="GO" id="GO:0043138">
    <property type="term" value="F:3'-5' DNA helicase activity"/>
    <property type="evidence" value="ECO:0007669"/>
    <property type="project" value="UniProtKB-EC"/>
</dbReference>
<evidence type="ECO:0000256" key="5">
    <source>
        <dbReference type="ARBA" id="ARBA00034808"/>
    </source>
</evidence>
<evidence type="ECO:0000259" key="6">
    <source>
        <dbReference type="Pfam" id="PF00271"/>
    </source>
</evidence>
<dbReference type="GO" id="GO:0005737">
    <property type="term" value="C:cytoplasm"/>
    <property type="evidence" value="ECO:0007669"/>
    <property type="project" value="TreeGrafter"/>
</dbReference>
<dbReference type="RefSeq" id="XP_041294240.1">
    <property type="nucleotide sequence ID" value="XM_041433557.1"/>
</dbReference>
<dbReference type="SUPFAM" id="SSF52540">
    <property type="entry name" value="P-loop containing nucleoside triphosphate hydrolases"/>
    <property type="match status" value="1"/>
</dbReference>
<dbReference type="EMBL" id="JABBWM010000020">
    <property type="protein sequence ID" value="KAG2110650.1"/>
    <property type="molecule type" value="Genomic_DNA"/>
</dbReference>
<name>A0A9P7FAG9_9AGAM</name>
<dbReference type="Gene3D" id="3.40.50.300">
    <property type="entry name" value="P-loop containing nucleotide triphosphate hydrolases"/>
    <property type="match status" value="2"/>
</dbReference>
<dbReference type="GO" id="GO:0005694">
    <property type="term" value="C:chromosome"/>
    <property type="evidence" value="ECO:0007669"/>
    <property type="project" value="TreeGrafter"/>
</dbReference>
<evidence type="ECO:0000313" key="8">
    <source>
        <dbReference type="Proteomes" id="UP000823399"/>
    </source>
</evidence>
<evidence type="ECO:0000256" key="3">
    <source>
        <dbReference type="ARBA" id="ARBA00023235"/>
    </source>
</evidence>
<reference evidence="7" key="1">
    <citation type="journal article" date="2020" name="New Phytol.">
        <title>Comparative genomics reveals dynamic genome evolution in host specialist ectomycorrhizal fungi.</title>
        <authorList>
            <person name="Lofgren L.A."/>
            <person name="Nguyen N.H."/>
            <person name="Vilgalys R."/>
            <person name="Ruytinx J."/>
            <person name="Liao H.L."/>
            <person name="Branco S."/>
            <person name="Kuo A."/>
            <person name="LaButti K."/>
            <person name="Lipzen A."/>
            <person name="Andreopoulos W."/>
            <person name="Pangilinan J."/>
            <person name="Riley R."/>
            <person name="Hundley H."/>
            <person name="Na H."/>
            <person name="Barry K."/>
            <person name="Grigoriev I.V."/>
            <person name="Stajich J.E."/>
            <person name="Kennedy P.G."/>
        </authorList>
    </citation>
    <scope>NUCLEOTIDE SEQUENCE</scope>
    <source>
        <strain evidence="7">FC423</strain>
    </source>
</reference>
<keyword evidence="2" id="KW-0238">DNA-binding</keyword>
<dbReference type="OrthoDB" id="10261556at2759"/>
<organism evidence="7 8">
    <name type="scientific">Suillus discolor</name>
    <dbReference type="NCBI Taxonomy" id="1912936"/>
    <lineage>
        <taxon>Eukaryota</taxon>
        <taxon>Fungi</taxon>
        <taxon>Dikarya</taxon>
        <taxon>Basidiomycota</taxon>
        <taxon>Agaricomycotina</taxon>
        <taxon>Agaricomycetes</taxon>
        <taxon>Agaricomycetidae</taxon>
        <taxon>Boletales</taxon>
        <taxon>Suillineae</taxon>
        <taxon>Suillaceae</taxon>
        <taxon>Suillus</taxon>
    </lineage>
</organism>
<dbReference type="GO" id="GO:0000724">
    <property type="term" value="P:double-strand break repair via homologous recombination"/>
    <property type="evidence" value="ECO:0007669"/>
    <property type="project" value="TreeGrafter"/>
</dbReference>
<dbReference type="EC" id="5.6.2.4" evidence="5"/>
<evidence type="ECO:0000313" key="7">
    <source>
        <dbReference type="EMBL" id="KAG2110650.1"/>
    </source>
</evidence>
<dbReference type="Proteomes" id="UP000823399">
    <property type="component" value="Unassembled WGS sequence"/>
</dbReference>
<evidence type="ECO:0000256" key="2">
    <source>
        <dbReference type="ARBA" id="ARBA00023125"/>
    </source>
</evidence>
<gene>
    <name evidence="7" type="ORF">F5147DRAFT_651823</name>
</gene>
<comment type="catalytic activity">
    <reaction evidence="4">
        <text>Couples ATP hydrolysis with the unwinding of duplex DNA by translocating in the 3'-5' direction.</text>
        <dbReference type="EC" id="5.6.2.4"/>
    </reaction>
</comment>
<protein>
    <recommendedName>
        <fullName evidence="5">DNA 3'-5' helicase</fullName>
        <ecNumber evidence="5">5.6.2.4</ecNumber>
    </recommendedName>
</protein>
<keyword evidence="3" id="KW-0413">Isomerase</keyword>
<accession>A0A9P7FAG9</accession>
<comment type="similarity">
    <text evidence="1">Belongs to the helicase family. RecQ subfamily.</text>
</comment>
<dbReference type="PANTHER" id="PTHR13710:SF105">
    <property type="entry name" value="ATP-DEPENDENT DNA HELICASE Q1"/>
    <property type="match status" value="1"/>
</dbReference>
<sequence length="314" mass="34893">MVTFPALHDFFDKTIPSCNALRLLHHGEEAFRPAYGKLGELRALLSKGTAFQALSATLPPHILSAVKNQLMVPPDHIYLALPPMMIPKTLVFHDNMQEAVDAAAYNDSCLPKQLQNQGIMKHYHSDMSAEYLQQTCDDFASVSGTCRIIHAMAGASTGLDIPGVMIVIQYGIPKNLSEALQHLWGLYLMMIETWALEVNLTEEHDDADDADKPYAITAPKKNSSKRDRTGCAALQYVQSKMCLREFFAKYFNDPTPTGSNFFSSLHYVTAKCCNRHPDSGFNLSTYFLGSMHSFNSASDRIDPSSTAPAKRKHN</sequence>
<dbReference type="PANTHER" id="PTHR13710">
    <property type="entry name" value="DNA HELICASE RECQ FAMILY MEMBER"/>
    <property type="match status" value="1"/>
</dbReference>
<feature type="domain" description="Helicase C-terminal" evidence="6">
    <location>
        <begin position="88"/>
        <end position="181"/>
    </location>
</feature>
<dbReference type="GO" id="GO:0003677">
    <property type="term" value="F:DNA binding"/>
    <property type="evidence" value="ECO:0007669"/>
    <property type="project" value="UniProtKB-KW"/>
</dbReference>
<keyword evidence="8" id="KW-1185">Reference proteome</keyword>
<dbReference type="GeneID" id="64695816"/>
<dbReference type="Pfam" id="PF00271">
    <property type="entry name" value="Helicase_C"/>
    <property type="match status" value="1"/>
</dbReference>
<evidence type="ECO:0000256" key="4">
    <source>
        <dbReference type="ARBA" id="ARBA00034617"/>
    </source>
</evidence>
<evidence type="ECO:0000256" key="1">
    <source>
        <dbReference type="ARBA" id="ARBA00005446"/>
    </source>
</evidence>
<dbReference type="InterPro" id="IPR027417">
    <property type="entry name" value="P-loop_NTPase"/>
</dbReference>
<proteinExistence type="inferred from homology"/>
<dbReference type="AlphaFoldDB" id="A0A9P7FAG9"/>
<dbReference type="InterPro" id="IPR001650">
    <property type="entry name" value="Helicase_C-like"/>
</dbReference>